<feature type="domain" description="TRPM-like" evidence="5">
    <location>
        <begin position="16"/>
        <end position="139"/>
    </location>
</feature>
<feature type="non-terminal residue" evidence="6">
    <location>
        <position position="1"/>
    </location>
</feature>
<dbReference type="GO" id="GO:0005886">
    <property type="term" value="C:plasma membrane"/>
    <property type="evidence" value="ECO:0007669"/>
    <property type="project" value="TreeGrafter"/>
</dbReference>
<dbReference type="GO" id="GO:0099604">
    <property type="term" value="F:ligand-gated calcium channel activity"/>
    <property type="evidence" value="ECO:0007669"/>
    <property type="project" value="TreeGrafter"/>
</dbReference>
<evidence type="ECO:0000259" key="5">
    <source>
        <dbReference type="Pfam" id="PF25508"/>
    </source>
</evidence>
<dbReference type="InterPro" id="IPR057366">
    <property type="entry name" value="TRPM-like"/>
</dbReference>
<reference evidence="6 7" key="1">
    <citation type="submission" date="2024-04" db="EMBL/GenBank/DDBJ databases">
        <authorList>
            <consortium name="Genoscope - CEA"/>
            <person name="William W."/>
        </authorList>
    </citation>
    <scope>NUCLEOTIDE SEQUENCE [LARGE SCALE GENOMIC DNA]</scope>
</reference>
<evidence type="ECO:0000256" key="2">
    <source>
        <dbReference type="ARBA" id="ARBA00022692"/>
    </source>
</evidence>
<keyword evidence="4" id="KW-0472">Membrane</keyword>
<keyword evidence="3" id="KW-1133">Transmembrane helix</keyword>
<keyword evidence="7" id="KW-1185">Reference proteome</keyword>
<protein>
    <recommendedName>
        <fullName evidence="5">TRPM-like domain-containing protein</fullName>
    </recommendedName>
</protein>
<gene>
    <name evidence="6" type="ORF">GSLYS_00013312001</name>
</gene>
<evidence type="ECO:0000256" key="3">
    <source>
        <dbReference type="ARBA" id="ARBA00022989"/>
    </source>
</evidence>
<dbReference type="Proteomes" id="UP001497497">
    <property type="component" value="Unassembled WGS sequence"/>
</dbReference>
<proteinExistence type="predicted"/>
<dbReference type="PANTHER" id="PTHR13800">
    <property type="entry name" value="TRANSIENT RECEPTOR POTENTIAL CATION CHANNEL, SUBFAMILY M, MEMBER 6"/>
    <property type="match status" value="1"/>
</dbReference>
<dbReference type="EMBL" id="CAXITT010000344">
    <property type="protein sequence ID" value="CAL1539579.1"/>
    <property type="molecule type" value="Genomic_DNA"/>
</dbReference>
<dbReference type="InterPro" id="IPR050927">
    <property type="entry name" value="TRPM"/>
</dbReference>
<dbReference type="AlphaFoldDB" id="A0AAV2I0H8"/>
<dbReference type="Pfam" id="PF25508">
    <property type="entry name" value="TRPM2"/>
    <property type="match status" value="1"/>
</dbReference>
<accession>A0AAV2I0H8</accession>
<comment type="caution">
    <text evidence="6">The sequence shown here is derived from an EMBL/GenBank/DDBJ whole genome shotgun (WGS) entry which is preliminary data.</text>
</comment>
<dbReference type="PANTHER" id="PTHR13800:SF12">
    <property type="entry name" value="TRANSIENT RECEPTOR POTENTIAL CATION CHANNEL SUBFAMILY M MEMBER-LIKE 2"/>
    <property type="match status" value="1"/>
</dbReference>
<organism evidence="6 7">
    <name type="scientific">Lymnaea stagnalis</name>
    <name type="common">Great pond snail</name>
    <name type="synonym">Helix stagnalis</name>
    <dbReference type="NCBI Taxonomy" id="6523"/>
    <lineage>
        <taxon>Eukaryota</taxon>
        <taxon>Metazoa</taxon>
        <taxon>Spiralia</taxon>
        <taxon>Lophotrochozoa</taxon>
        <taxon>Mollusca</taxon>
        <taxon>Gastropoda</taxon>
        <taxon>Heterobranchia</taxon>
        <taxon>Euthyneura</taxon>
        <taxon>Panpulmonata</taxon>
        <taxon>Hygrophila</taxon>
        <taxon>Lymnaeoidea</taxon>
        <taxon>Lymnaeidae</taxon>
        <taxon>Lymnaea</taxon>
    </lineage>
</organism>
<keyword evidence="2" id="KW-0812">Transmembrane</keyword>
<comment type="subcellular location">
    <subcellularLocation>
        <location evidence="1">Membrane</location>
        <topology evidence="1">Multi-pass membrane protein</topology>
    </subcellularLocation>
</comment>
<name>A0AAV2I0H8_LYMST</name>
<evidence type="ECO:0000313" key="7">
    <source>
        <dbReference type="Proteomes" id="UP001497497"/>
    </source>
</evidence>
<evidence type="ECO:0000313" key="6">
    <source>
        <dbReference type="EMBL" id="CAL1539579.1"/>
    </source>
</evidence>
<evidence type="ECO:0000256" key="1">
    <source>
        <dbReference type="ARBA" id="ARBA00004141"/>
    </source>
</evidence>
<evidence type="ECO:0000256" key="4">
    <source>
        <dbReference type="ARBA" id="ARBA00023136"/>
    </source>
</evidence>
<sequence length="160" mass="18204">TLGTIHSEIQRQIEQIIGKHYVHKKAIEFTKAEVLFIDAVLEKKLEASILYWTLVRHPVPAALVAYGLFKNMKRKEKVDATSLKENMNTYKKLSIEAVNSSYVKNSTGTFNMLLETVEEWGNASCVQIALATNNKEFLSEQPLVDLQGRIWRAQVNKSHS</sequence>